<dbReference type="AlphaFoldDB" id="A0A401SLT4"/>
<keyword evidence="3" id="KW-0206">Cytoskeleton</keyword>
<dbReference type="Gene3D" id="3.30.920.20">
    <property type="entry name" value="Gas2-like domain"/>
    <property type="match status" value="1"/>
</dbReference>
<dbReference type="Pfam" id="PF02187">
    <property type="entry name" value="GAS2"/>
    <property type="match status" value="1"/>
</dbReference>
<dbReference type="PANTHER" id="PTHR46756">
    <property type="entry name" value="TRANSGELIN"/>
    <property type="match status" value="1"/>
</dbReference>
<comment type="similarity">
    <text evidence="4">Belongs to the GAS2 family.</text>
</comment>
<dbReference type="InterPro" id="IPR036534">
    <property type="entry name" value="GAR_dom_sf"/>
</dbReference>
<evidence type="ECO:0000256" key="2">
    <source>
        <dbReference type="ARBA" id="ARBA00022490"/>
    </source>
</evidence>
<name>A0A401SLT4_CHIPU</name>
<keyword evidence="2" id="KW-0963">Cytoplasm</keyword>
<dbReference type="PROSITE" id="PS51460">
    <property type="entry name" value="GAR"/>
    <property type="match status" value="1"/>
</dbReference>
<evidence type="ECO:0000256" key="4">
    <source>
        <dbReference type="ARBA" id="ARBA00038441"/>
    </source>
</evidence>
<dbReference type="GO" id="GO:0051764">
    <property type="term" value="P:actin crosslink formation"/>
    <property type="evidence" value="ECO:0007669"/>
    <property type="project" value="TreeGrafter"/>
</dbReference>
<dbReference type="EMBL" id="BEZZ01000357">
    <property type="protein sequence ID" value="GCC31354.1"/>
    <property type="molecule type" value="Genomic_DNA"/>
</dbReference>
<feature type="region of interest" description="Disordered" evidence="5">
    <location>
        <begin position="976"/>
        <end position="1005"/>
    </location>
</feature>
<feature type="compositionally biased region" description="Basic and acidic residues" evidence="5">
    <location>
        <begin position="834"/>
        <end position="855"/>
    </location>
</feature>
<dbReference type="SUPFAM" id="SSF143575">
    <property type="entry name" value="GAS2 domain-like"/>
    <property type="match status" value="1"/>
</dbReference>
<feature type="compositionally biased region" description="Polar residues" evidence="5">
    <location>
        <begin position="452"/>
        <end position="463"/>
    </location>
</feature>
<dbReference type="GO" id="GO:1904825">
    <property type="term" value="P:protein localization to microtubule plus-end"/>
    <property type="evidence" value="ECO:0007669"/>
    <property type="project" value="TreeGrafter"/>
</dbReference>
<feature type="compositionally biased region" description="Polar residues" evidence="5">
    <location>
        <begin position="369"/>
        <end position="385"/>
    </location>
</feature>
<dbReference type="OrthoDB" id="206130at2759"/>
<dbReference type="SMART" id="SM00243">
    <property type="entry name" value="GAS2"/>
    <property type="match status" value="1"/>
</dbReference>
<dbReference type="CDD" id="cd21268">
    <property type="entry name" value="CH_GAS2L1_2"/>
    <property type="match status" value="1"/>
</dbReference>
<dbReference type="GO" id="GO:0001725">
    <property type="term" value="C:stress fiber"/>
    <property type="evidence" value="ECO:0007669"/>
    <property type="project" value="TreeGrafter"/>
</dbReference>
<feature type="domain" description="Calponin-homology (CH)" evidence="6">
    <location>
        <begin position="24"/>
        <end position="150"/>
    </location>
</feature>
<evidence type="ECO:0000313" key="8">
    <source>
        <dbReference type="EMBL" id="GCC31354.1"/>
    </source>
</evidence>
<dbReference type="InterPro" id="IPR001715">
    <property type="entry name" value="CH_dom"/>
</dbReference>
<feature type="compositionally biased region" description="Polar residues" evidence="5">
    <location>
        <begin position="405"/>
        <end position="420"/>
    </location>
</feature>
<comment type="subcellular location">
    <subcellularLocation>
        <location evidence="1">Cytoplasm</location>
        <location evidence="1">Cytoskeleton</location>
    </subcellularLocation>
</comment>
<comment type="caution">
    <text evidence="8">The sequence shown here is derived from an EMBL/GenBank/DDBJ whole genome shotgun (WGS) entry which is preliminary data.</text>
</comment>
<dbReference type="GO" id="GO:0005884">
    <property type="term" value="C:actin filament"/>
    <property type="evidence" value="ECO:0007669"/>
    <property type="project" value="TreeGrafter"/>
</dbReference>
<evidence type="ECO:0000256" key="5">
    <source>
        <dbReference type="SAM" id="MobiDB-lite"/>
    </source>
</evidence>
<dbReference type="GO" id="GO:0005737">
    <property type="term" value="C:cytoplasm"/>
    <property type="evidence" value="ECO:0007669"/>
    <property type="project" value="TreeGrafter"/>
</dbReference>
<feature type="compositionally biased region" description="Polar residues" evidence="5">
    <location>
        <begin position="874"/>
        <end position="891"/>
    </location>
</feature>
<evidence type="ECO:0000259" key="7">
    <source>
        <dbReference type="PROSITE" id="PS51460"/>
    </source>
</evidence>
<feature type="compositionally biased region" description="Polar residues" evidence="5">
    <location>
        <begin position="996"/>
        <end position="1005"/>
    </location>
</feature>
<dbReference type="GO" id="GO:0035371">
    <property type="term" value="C:microtubule plus-end"/>
    <property type="evidence" value="ECO:0007669"/>
    <property type="project" value="TreeGrafter"/>
</dbReference>
<feature type="compositionally biased region" description="Polar residues" evidence="5">
    <location>
        <begin position="541"/>
        <end position="558"/>
    </location>
</feature>
<organism evidence="8 9">
    <name type="scientific">Chiloscyllium punctatum</name>
    <name type="common">Brownbanded bambooshark</name>
    <name type="synonym">Hemiscyllium punctatum</name>
    <dbReference type="NCBI Taxonomy" id="137246"/>
    <lineage>
        <taxon>Eukaryota</taxon>
        <taxon>Metazoa</taxon>
        <taxon>Chordata</taxon>
        <taxon>Craniata</taxon>
        <taxon>Vertebrata</taxon>
        <taxon>Chondrichthyes</taxon>
        <taxon>Elasmobranchii</taxon>
        <taxon>Galeomorphii</taxon>
        <taxon>Galeoidea</taxon>
        <taxon>Orectolobiformes</taxon>
        <taxon>Hemiscylliidae</taxon>
        <taxon>Chiloscyllium</taxon>
    </lineage>
</organism>
<dbReference type="Pfam" id="PF00307">
    <property type="entry name" value="CH"/>
    <property type="match status" value="1"/>
</dbReference>
<feature type="region of interest" description="Disordered" evidence="5">
    <location>
        <begin position="585"/>
        <end position="611"/>
    </location>
</feature>
<feature type="region of interest" description="Disordered" evidence="5">
    <location>
        <begin position="448"/>
        <end position="559"/>
    </location>
</feature>
<dbReference type="GO" id="GO:0051015">
    <property type="term" value="F:actin filament binding"/>
    <property type="evidence" value="ECO:0007669"/>
    <property type="project" value="TreeGrafter"/>
</dbReference>
<dbReference type="PROSITE" id="PS50021">
    <property type="entry name" value="CH"/>
    <property type="match status" value="1"/>
</dbReference>
<evidence type="ECO:0000313" key="9">
    <source>
        <dbReference type="Proteomes" id="UP000287033"/>
    </source>
</evidence>
<dbReference type="InterPro" id="IPR003108">
    <property type="entry name" value="GAR_dom"/>
</dbReference>
<evidence type="ECO:0000256" key="3">
    <source>
        <dbReference type="ARBA" id="ARBA00023212"/>
    </source>
</evidence>
<dbReference type="GO" id="GO:0001578">
    <property type="term" value="P:microtubule bundle formation"/>
    <property type="evidence" value="ECO:0007669"/>
    <property type="project" value="TreeGrafter"/>
</dbReference>
<dbReference type="SMART" id="SM00033">
    <property type="entry name" value="CH"/>
    <property type="match status" value="1"/>
</dbReference>
<gene>
    <name evidence="8" type="ORF">chiPu_0009811</name>
</gene>
<feature type="region of interest" description="Disordered" evidence="5">
    <location>
        <begin position="327"/>
        <end position="431"/>
    </location>
</feature>
<feature type="compositionally biased region" description="Basic residues" evidence="5">
    <location>
        <begin position="892"/>
        <end position="906"/>
    </location>
</feature>
<dbReference type="Proteomes" id="UP000287033">
    <property type="component" value="Unassembled WGS sequence"/>
</dbReference>
<proteinExistence type="inferred from homology"/>
<feature type="region of interest" description="Disordered" evidence="5">
    <location>
        <begin position="834"/>
        <end position="962"/>
    </location>
</feature>
<dbReference type="GO" id="GO:0031110">
    <property type="term" value="P:regulation of microtubule polymerization or depolymerization"/>
    <property type="evidence" value="ECO:0007669"/>
    <property type="project" value="TreeGrafter"/>
</dbReference>
<dbReference type="STRING" id="137246.A0A401SLT4"/>
<dbReference type="InterPro" id="IPR036872">
    <property type="entry name" value="CH_dom_sf"/>
</dbReference>
<evidence type="ECO:0000256" key="1">
    <source>
        <dbReference type="ARBA" id="ARBA00004245"/>
    </source>
</evidence>
<keyword evidence="9" id="KW-1185">Reference proteome</keyword>
<sequence length="1005" mass="112297">MADHIQSAASKSIRPFRTSEEYLYAMKEDLAEWLNALYDLDIHVDMFMEALETGCVLCQHANNVNQAAREFESRWPEAAVTIPRAEVTFSSRNVCPGSFIARDNLSNFIGWCRRELRVRDALMFETDDLVLRKNEKNFVLCLLEVARRGSKLGMLAPVLIQMEEEIDQEIRDALQEPPDQELGHSRAQRRLCDFKNLDAMVREILGHCTCPSQFPMTKVSEGKYKVGETSTLIFIRVLRNHVMVRVGGGWDTLEHYLDKHDPCRCASLTHRPTPRFPKTNLNTSPRTSRTPSPAPSHFSEGSNTLKVLELSVQTDIKAPSATEFVTVKQNSIRPDRPFSPTNTTSKTTTERYQDPSVNSVRGTDKINKRSIQSRSTSVGRNSSPQPRDRSVPRLPNSRRQRDDSIPQQQPGDHESPSAQTGRRKTSLSESKALSDDVLIINRIGGAHMIQRSGVQQDSKQRTGQTRRRSESSDQSAGHDKSRRSLDTPPQRRSNARVSREPNRTSNQKPTVVKKGKLQNNNAILISRGKEGQHSWVRADESVSSSKEANTRISRTKSPAPSALNHLHAAQKETKCPTPLVSKAKTSMTLKRSSSPVPKVCSSRQSIPLSRPGRSTQQALCYDDNQNVLNVCVNSPDYPQSSVGCSDINGCTPSSPSETEGKGDIFSVTQKFDSSKEQELYRSFEEEFLANTKQVPLEDGDHEISEMFLDATTVQPVQKAEQKVIDSAYCSITTTTTSVNLMNKLQGHLPEVTEKITTPLLGCLCHDTNSMVSEIQEGYGQMDCADGGGWHGGCPSVCTTSNVLKTIENVKEPMLSSPLAEKTFYMMHLRGPAELEKEQNGDVPTERNTEQRDCKAVGRIPALNAGDDRSHENSEGSFIETSSESSVNVQLNSHHKHGVQMRPKKGLKKPDRVPSVYKMKLRPKIRPRTDNQPEKRPSRIPTPVSCKSGLKSPRSAPSSLQDRRKLKHKIILHHEELHSSREELVPSPTETREVVPSVNQDEGSWV</sequence>
<dbReference type="PANTHER" id="PTHR46756:SF18">
    <property type="entry name" value="GAS2-LIKE PROTEIN PICKLED EGGS"/>
    <property type="match status" value="1"/>
</dbReference>
<dbReference type="GO" id="GO:0008093">
    <property type="term" value="F:cytoskeletal anchor activity"/>
    <property type="evidence" value="ECO:0007669"/>
    <property type="project" value="TreeGrafter"/>
</dbReference>
<accession>A0A401SLT4</accession>
<protein>
    <recommendedName>
        <fullName evidence="10">GAR domain-containing protein</fullName>
    </recommendedName>
</protein>
<feature type="compositionally biased region" description="Basic and acidic residues" evidence="5">
    <location>
        <begin position="926"/>
        <end position="936"/>
    </location>
</feature>
<feature type="domain" description="GAR" evidence="7">
    <location>
        <begin position="192"/>
        <end position="264"/>
    </location>
</feature>
<reference evidence="8 9" key="1">
    <citation type="journal article" date="2018" name="Nat. Ecol. Evol.">
        <title>Shark genomes provide insights into elasmobranch evolution and the origin of vertebrates.</title>
        <authorList>
            <person name="Hara Y"/>
            <person name="Yamaguchi K"/>
            <person name="Onimaru K"/>
            <person name="Kadota M"/>
            <person name="Koyanagi M"/>
            <person name="Keeley SD"/>
            <person name="Tatsumi K"/>
            <person name="Tanaka K"/>
            <person name="Motone F"/>
            <person name="Kageyama Y"/>
            <person name="Nozu R"/>
            <person name="Adachi N"/>
            <person name="Nishimura O"/>
            <person name="Nakagawa R"/>
            <person name="Tanegashima C"/>
            <person name="Kiyatake I"/>
            <person name="Matsumoto R"/>
            <person name="Murakumo K"/>
            <person name="Nishida K"/>
            <person name="Terakita A"/>
            <person name="Kuratani S"/>
            <person name="Sato K"/>
            <person name="Hyodo S Kuraku.S."/>
        </authorList>
    </citation>
    <scope>NUCLEOTIDE SEQUENCE [LARGE SCALE GENOMIC DNA]</scope>
</reference>
<feature type="region of interest" description="Disordered" evidence="5">
    <location>
        <begin position="268"/>
        <end position="301"/>
    </location>
</feature>
<evidence type="ECO:0008006" key="10">
    <source>
        <dbReference type="Google" id="ProtNLM"/>
    </source>
</evidence>
<dbReference type="GO" id="GO:0008017">
    <property type="term" value="F:microtubule binding"/>
    <property type="evidence" value="ECO:0007669"/>
    <property type="project" value="InterPro"/>
</dbReference>
<dbReference type="Gene3D" id="1.10.418.10">
    <property type="entry name" value="Calponin-like domain"/>
    <property type="match status" value="1"/>
</dbReference>
<feature type="compositionally biased region" description="Basic and acidic residues" evidence="5">
    <location>
        <begin position="467"/>
        <end position="485"/>
    </location>
</feature>
<feature type="compositionally biased region" description="Basic and acidic residues" evidence="5">
    <location>
        <begin position="527"/>
        <end position="540"/>
    </location>
</feature>
<dbReference type="SUPFAM" id="SSF47576">
    <property type="entry name" value="Calponin-homology domain, CH-domain"/>
    <property type="match status" value="1"/>
</dbReference>
<evidence type="ECO:0000259" key="6">
    <source>
        <dbReference type="PROSITE" id="PS50021"/>
    </source>
</evidence>